<dbReference type="InterPro" id="IPR030885">
    <property type="entry name" value="Lepto_longest"/>
</dbReference>
<dbReference type="NCBIfam" id="TIGR04388">
    <property type="entry name" value="Lepto_longest"/>
    <property type="match status" value="1"/>
</dbReference>
<evidence type="ECO:0000313" key="1">
    <source>
        <dbReference type="EMBL" id="TGK77511.1"/>
    </source>
</evidence>
<organism evidence="1 2">
    <name type="scientific">Leptospira noumeaensis</name>
    <dbReference type="NCBI Taxonomy" id="2484964"/>
    <lineage>
        <taxon>Bacteria</taxon>
        <taxon>Pseudomonadati</taxon>
        <taxon>Spirochaetota</taxon>
        <taxon>Spirochaetia</taxon>
        <taxon>Leptospirales</taxon>
        <taxon>Leptospiraceae</taxon>
        <taxon>Leptospira</taxon>
    </lineage>
</organism>
<dbReference type="OrthoDB" id="345532at2"/>
<dbReference type="EMBL" id="RQFK01000040">
    <property type="protein sequence ID" value="TGK77511.1"/>
    <property type="molecule type" value="Genomic_DNA"/>
</dbReference>
<comment type="caution">
    <text evidence="1">The sequence shown here is derived from an EMBL/GenBank/DDBJ whole genome shotgun (WGS) entry which is preliminary data.</text>
</comment>
<gene>
    <name evidence="1" type="ORF">EHQ24_19160</name>
</gene>
<accession>A0A4R9HZM9</accession>
<evidence type="ECO:0000313" key="2">
    <source>
        <dbReference type="Proteomes" id="UP000298009"/>
    </source>
</evidence>
<keyword evidence="2" id="KW-1185">Reference proteome</keyword>
<dbReference type="Proteomes" id="UP000298009">
    <property type="component" value="Unassembled WGS sequence"/>
</dbReference>
<name>A0A4R9HZM9_9LEPT</name>
<feature type="non-terminal residue" evidence="1">
    <location>
        <position position="277"/>
    </location>
</feature>
<reference evidence="1" key="1">
    <citation type="journal article" date="2019" name="PLoS Negl. Trop. Dis.">
        <title>Revisiting the worldwide diversity of Leptospira species in the environment.</title>
        <authorList>
            <person name="Vincent A.T."/>
            <person name="Schiettekatte O."/>
            <person name="Bourhy P."/>
            <person name="Veyrier F.J."/>
            <person name="Picardeau M."/>
        </authorList>
    </citation>
    <scope>NUCLEOTIDE SEQUENCE [LARGE SCALE GENOMIC DNA]</scope>
    <source>
        <strain evidence="1">201800287</strain>
    </source>
</reference>
<sequence>MQVQLRKEETVAKVREYGTFTRIQATLGILSVFCMLLSTPHTLSSQELIPELQTGEYDRQFMNQFYGQVYFQNNLATWTNRVESYVGTARAAWEASVDSAINAYVDSITTSDSYNSVDAYKDYVYREMQSQKSQALLDWQDKANAHFLENQSEFVTKLNTNYVDSSYLSRIGQQSLYNQYLNNLSVTQNLQSQVAVAASSWQNTYNQNYQQGLNDFASSITNITQQYESIKNSIAQNHTIFQQNLDVINQYKTAVIDSIKGMLDSFQTDLDTGVTCN</sequence>
<protein>
    <submittedName>
        <fullName evidence="1">TIGR04388 family protein</fullName>
    </submittedName>
</protein>
<dbReference type="AlphaFoldDB" id="A0A4R9HZM9"/>
<dbReference type="RefSeq" id="WP_135603199.1">
    <property type="nucleotide sequence ID" value="NZ_RQFK01000040.1"/>
</dbReference>
<proteinExistence type="predicted"/>